<evidence type="ECO:0000256" key="6">
    <source>
        <dbReference type="PIRNR" id="PIRNR018968"/>
    </source>
</evidence>
<evidence type="ECO:0000256" key="1">
    <source>
        <dbReference type="ARBA" id="ARBA00004651"/>
    </source>
</evidence>
<evidence type="ECO:0000259" key="8">
    <source>
        <dbReference type="Pfam" id="PF02687"/>
    </source>
</evidence>
<feature type="compositionally biased region" description="Basic and acidic residues" evidence="7">
    <location>
        <begin position="393"/>
        <end position="402"/>
    </location>
</feature>
<feature type="transmembrane region" description="Helical" evidence="6">
    <location>
        <begin position="103"/>
        <end position="128"/>
    </location>
</feature>
<keyword evidence="2 6" id="KW-1003">Cell membrane</keyword>
<comment type="similarity">
    <text evidence="6">Belongs to the ABC-4 integral membrane protein family.</text>
</comment>
<dbReference type="Pfam" id="PF02687">
    <property type="entry name" value="FtsX"/>
    <property type="match status" value="1"/>
</dbReference>
<keyword evidence="5 6" id="KW-0472">Membrane</keyword>
<feature type="transmembrane region" description="Helical" evidence="6">
    <location>
        <begin position="148"/>
        <end position="170"/>
    </location>
</feature>
<dbReference type="AlphaFoldDB" id="A0A3R9P6L9"/>
<keyword evidence="4 6" id="KW-1133">Transmembrane helix</keyword>
<dbReference type="GO" id="GO:0055085">
    <property type="term" value="P:transmembrane transport"/>
    <property type="evidence" value="ECO:0007669"/>
    <property type="project" value="UniProtKB-UniRule"/>
</dbReference>
<organism evidence="9 10">
    <name type="scientific">Salibacterium salarium</name>
    <dbReference type="NCBI Taxonomy" id="284579"/>
    <lineage>
        <taxon>Bacteria</taxon>
        <taxon>Bacillati</taxon>
        <taxon>Bacillota</taxon>
        <taxon>Bacilli</taxon>
        <taxon>Bacillales</taxon>
        <taxon>Bacillaceae</taxon>
    </lineage>
</organism>
<evidence type="ECO:0000256" key="7">
    <source>
        <dbReference type="SAM" id="MobiDB-lite"/>
    </source>
</evidence>
<dbReference type="GO" id="GO:0005886">
    <property type="term" value="C:plasma membrane"/>
    <property type="evidence" value="ECO:0007669"/>
    <property type="project" value="UniProtKB-SubCell"/>
</dbReference>
<evidence type="ECO:0000313" key="10">
    <source>
        <dbReference type="Proteomes" id="UP000275076"/>
    </source>
</evidence>
<feature type="transmembrane region" description="Helical" evidence="6">
    <location>
        <begin position="199"/>
        <end position="221"/>
    </location>
</feature>
<feature type="transmembrane region" description="Helical" evidence="6">
    <location>
        <begin position="583"/>
        <end position="600"/>
    </location>
</feature>
<accession>A0A3R9P6L9</accession>
<reference evidence="9 10" key="1">
    <citation type="submission" date="2018-10" db="EMBL/GenBank/DDBJ databases">
        <title>Draft genome sequence of Bacillus salarius IM0101, isolated from a hypersaline soil in Inner Mongolia, China.</title>
        <authorList>
            <person name="Yamprayoonswat W."/>
            <person name="Boonvisut S."/>
            <person name="Jumpathong W."/>
            <person name="Sittihan S."/>
            <person name="Ruangsuj P."/>
            <person name="Wanthongcharoen S."/>
            <person name="Thongpramul N."/>
            <person name="Pimmason S."/>
            <person name="Yu B."/>
            <person name="Yasawong M."/>
        </authorList>
    </citation>
    <scope>NUCLEOTIDE SEQUENCE [LARGE SCALE GENOMIC DNA]</scope>
    <source>
        <strain evidence="9 10">IM0101</strain>
    </source>
</reference>
<feature type="transmembrane region" description="Helical" evidence="6">
    <location>
        <begin position="550"/>
        <end position="577"/>
    </location>
</feature>
<dbReference type="EMBL" id="RBVX01000015">
    <property type="protein sequence ID" value="RSL32372.1"/>
    <property type="molecule type" value="Genomic_DNA"/>
</dbReference>
<dbReference type="Proteomes" id="UP000275076">
    <property type="component" value="Unassembled WGS sequence"/>
</dbReference>
<feature type="transmembrane region" description="Helical" evidence="6">
    <location>
        <begin position="284"/>
        <end position="305"/>
    </location>
</feature>
<dbReference type="PIRSF" id="PIRSF018968">
    <property type="entry name" value="ABC_permease_BceB"/>
    <property type="match status" value="1"/>
</dbReference>
<evidence type="ECO:0000313" key="9">
    <source>
        <dbReference type="EMBL" id="RSL32372.1"/>
    </source>
</evidence>
<dbReference type="OrthoDB" id="1705903at2"/>
<name>A0A3R9P6L9_9BACI</name>
<proteinExistence type="inferred from homology"/>
<keyword evidence="3 6" id="KW-0812">Transmembrane</keyword>
<evidence type="ECO:0000256" key="4">
    <source>
        <dbReference type="ARBA" id="ARBA00022989"/>
    </source>
</evidence>
<comment type="caution">
    <text evidence="9">The sequence shown here is derived from an EMBL/GenBank/DDBJ whole genome shotgun (WGS) entry which is preliminary data.</text>
</comment>
<evidence type="ECO:0000256" key="2">
    <source>
        <dbReference type="ARBA" id="ARBA00022475"/>
    </source>
</evidence>
<evidence type="ECO:0000256" key="5">
    <source>
        <dbReference type="ARBA" id="ARBA00023136"/>
    </source>
</evidence>
<dbReference type="InterPro" id="IPR003838">
    <property type="entry name" value="ABC3_permease_C"/>
</dbReference>
<protein>
    <submittedName>
        <fullName evidence="9">ABC transporter permease</fullName>
    </submittedName>
</protein>
<dbReference type="RefSeq" id="WP_125556842.1">
    <property type="nucleotide sequence ID" value="NZ_RBVX01000015.1"/>
</dbReference>
<feature type="domain" description="ABC3 transporter permease C-terminal" evidence="8">
    <location>
        <begin position="59"/>
        <end position="179"/>
    </location>
</feature>
<feature type="transmembrane region" description="Helical" evidence="6">
    <location>
        <begin position="496"/>
        <end position="519"/>
    </location>
</feature>
<keyword evidence="6" id="KW-0813">Transport</keyword>
<dbReference type="InterPro" id="IPR027022">
    <property type="entry name" value="ABC_permease_BceB-typ"/>
</dbReference>
<sequence length="614" mass="69984">MLVKLAWNGMKSKRKDYIVLLTGLVMSIAIFYMFQTLALNKEFTAENAMINSMQLVFNVGSFLLAAVTFFYILYTNTFLLTLRQKEYGMFMLLGAKKRYIKNLMFVENVLIGIMALIIGIAAGTGLSALVARLIMGQMDMSLEGYQSFYYPSMLVTFAFFLFLFLVTAIWNHVKLSKIEVLELVNADNKADDTAVKEKVHVVTVIAGIVSLLIGYCSLIFMEQLREVGVFSSAIMTTLGTYLLFSSLIPVIVKRLKNKRKWNEKGIQSFTFAQLKFRVHRLKKLLATVVMLIALGAGAISGGMAFKNNGEVIADTAAVYDTRIHNPTTEEENILNDISFTETHEYRYKTDDEFDYFLKKDLKNQRPLIRDDGSTDNTEVKRMEAALPDQNNSLEERKENAKEGGMEAEHDWLYFLNTLQDDYTRQPLIVSEGMYEDITSEEHTVFTGKSDDFMAYTEQWAALDEIRAEQMGGEEGTINTSKYAAYESYNTFATGTVFMGFFLGVAFLTMMASCLMFKVLSGANQDIPRYEMLRKIGVSKKLLEHSVYKELFLVFLFPAVLGVTHVLVGMNMFSFIIVQPYYRIWVSITLFLLIYTIYYLLTVKMYKGMVLPKEE</sequence>
<evidence type="ECO:0000256" key="3">
    <source>
        <dbReference type="ARBA" id="ARBA00022692"/>
    </source>
</evidence>
<comment type="subcellular location">
    <subcellularLocation>
        <location evidence="1 6">Cell membrane</location>
        <topology evidence="1 6">Multi-pass membrane protein</topology>
    </subcellularLocation>
</comment>
<dbReference type="PANTHER" id="PTHR46795:SF3">
    <property type="entry name" value="ABC TRANSPORTER PERMEASE"/>
    <property type="match status" value="1"/>
</dbReference>
<feature type="transmembrane region" description="Helical" evidence="6">
    <location>
        <begin position="227"/>
        <end position="252"/>
    </location>
</feature>
<dbReference type="InterPro" id="IPR052536">
    <property type="entry name" value="ABC-4_Integral_Memb_Prot"/>
</dbReference>
<dbReference type="PANTHER" id="PTHR46795">
    <property type="entry name" value="ABC TRANSPORTER PERMEASE-RELATED-RELATED"/>
    <property type="match status" value="1"/>
</dbReference>
<gene>
    <name evidence="9" type="ORF">D7Z54_15865</name>
</gene>
<feature type="region of interest" description="Disordered" evidence="7">
    <location>
        <begin position="383"/>
        <end position="402"/>
    </location>
</feature>
<keyword evidence="10" id="KW-1185">Reference proteome</keyword>
<feature type="transmembrane region" description="Helical" evidence="6">
    <location>
        <begin position="55"/>
        <end position="82"/>
    </location>
</feature>
<feature type="transmembrane region" description="Helical" evidence="6">
    <location>
        <begin position="17"/>
        <end position="35"/>
    </location>
</feature>